<accession>A0A5B7I2K2</accession>
<sequence length="213" mass="23029">MRVISVAVVGALLLLLLLAALPRRAWARAAASLSPQALPDTRHGPRRPGAEGDEGVLAHAAEGGLLPLEGREQRPAVSHPHGPLHPRQEAPDHRLAQDTDEEEDDDEDEDEDDEEQDVEWSAEDLEVIKQKILDGLGLTTPPLRSQVLCYVPPPPHPPSLTTVCCPPYPHYMPYVVTPTTSVPLLPLLLLLLCAQVVCAVARVQCLAASHGEP</sequence>
<dbReference type="AlphaFoldDB" id="A0A5B7I2K2"/>
<feature type="compositionally biased region" description="Acidic residues" evidence="1">
    <location>
        <begin position="98"/>
        <end position="120"/>
    </location>
</feature>
<gene>
    <name evidence="3" type="ORF">E2C01_070613</name>
</gene>
<evidence type="ECO:0000256" key="1">
    <source>
        <dbReference type="SAM" id="MobiDB-lite"/>
    </source>
</evidence>
<evidence type="ECO:0000313" key="3">
    <source>
        <dbReference type="EMBL" id="MPC76206.1"/>
    </source>
</evidence>
<feature type="compositionally biased region" description="Basic and acidic residues" evidence="1">
    <location>
        <begin position="86"/>
        <end position="97"/>
    </location>
</feature>
<dbReference type="EMBL" id="VSRR010042850">
    <property type="protein sequence ID" value="MPC76206.1"/>
    <property type="molecule type" value="Genomic_DNA"/>
</dbReference>
<proteinExistence type="predicted"/>
<feature type="region of interest" description="Disordered" evidence="1">
    <location>
        <begin position="73"/>
        <end position="120"/>
    </location>
</feature>
<evidence type="ECO:0000256" key="2">
    <source>
        <dbReference type="SAM" id="SignalP"/>
    </source>
</evidence>
<protein>
    <submittedName>
        <fullName evidence="3">Uncharacterized protein</fullName>
    </submittedName>
</protein>
<keyword evidence="2" id="KW-0732">Signal</keyword>
<feature type="region of interest" description="Disordered" evidence="1">
    <location>
        <begin position="32"/>
        <end position="53"/>
    </location>
</feature>
<reference evidence="3 4" key="1">
    <citation type="submission" date="2019-05" db="EMBL/GenBank/DDBJ databases">
        <title>Another draft genome of Portunus trituberculatus and its Hox gene families provides insights of decapod evolution.</title>
        <authorList>
            <person name="Jeong J.-H."/>
            <person name="Song I."/>
            <person name="Kim S."/>
            <person name="Choi T."/>
            <person name="Kim D."/>
            <person name="Ryu S."/>
            <person name="Kim W."/>
        </authorList>
    </citation>
    <scope>NUCLEOTIDE SEQUENCE [LARGE SCALE GENOMIC DNA]</scope>
    <source>
        <tissue evidence="3">Muscle</tissue>
    </source>
</reference>
<keyword evidence="4" id="KW-1185">Reference proteome</keyword>
<name>A0A5B7I2K2_PORTR</name>
<feature type="signal peptide" evidence="2">
    <location>
        <begin position="1"/>
        <end position="27"/>
    </location>
</feature>
<dbReference type="OrthoDB" id="5949851at2759"/>
<comment type="caution">
    <text evidence="3">The sequence shown here is derived from an EMBL/GenBank/DDBJ whole genome shotgun (WGS) entry which is preliminary data.</text>
</comment>
<organism evidence="3 4">
    <name type="scientific">Portunus trituberculatus</name>
    <name type="common">Swimming crab</name>
    <name type="synonym">Neptunus trituberculatus</name>
    <dbReference type="NCBI Taxonomy" id="210409"/>
    <lineage>
        <taxon>Eukaryota</taxon>
        <taxon>Metazoa</taxon>
        <taxon>Ecdysozoa</taxon>
        <taxon>Arthropoda</taxon>
        <taxon>Crustacea</taxon>
        <taxon>Multicrustacea</taxon>
        <taxon>Malacostraca</taxon>
        <taxon>Eumalacostraca</taxon>
        <taxon>Eucarida</taxon>
        <taxon>Decapoda</taxon>
        <taxon>Pleocyemata</taxon>
        <taxon>Brachyura</taxon>
        <taxon>Eubrachyura</taxon>
        <taxon>Portunoidea</taxon>
        <taxon>Portunidae</taxon>
        <taxon>Portuninae</taxon>
        <taxon>Portunus</taxon>
    </lineage>
</organism>
<evidence type="ECO:0000313" key="4">
    <source>
        <dbReference type="Proteomes" id="UP000324222"/>
    </source>
</evidence>
<dbReference type="Proteomes" id="UP000324222">
    <property type="component" value="Unassembled WGS sequence"/>
</dbReference>
<feature type="chain" id="PRO_5023006109" evidence="2">
    <location>
        <begin position="28"/>
        <end position="213"/>
    </location>
</feature>